<dbReference type="AlphaFoldDB" id="A0A1Y6CTG2"/>
<evidence type="ECO:0000256" key="1">
    <source>
        <dbReference type="ARBA" id="ARBA00004651"/>
    </source>
</evidence>
<dbReference type="PANTHER" id="PTHR14939">
    <property type="entry name" value="F-BOX ONLY PROTEIN 22"/>
    <property type="match status" value="1"/>
</dbReference>
<organism evidence="8 9">
    <name type="scientific">Tistlia consotensis USBA 355</name>
    <dbReference type="NCBI Taxonomy" id="560819"/>
    <lineage>
        <taxon>Bacteria</taxon>
        <taxon>Pseudomonadati</taxon>
        <taxon>Pseudomonadota</taxon>
        <taxon>Alphaproteobacteria</taxon>
        <taxon>Rhodospirillales</taxon>
        <taxon>Rhodovibrionaceae</taxon>
        <taxon>Tistlia</taxon>
    </lineage>
</organism>
<comment type="subcellular location">
    <subcellularLocation>
        <location evidence="1">Cell membrane</location>
        <topology evidence="1">Multi-pass membrane protein</topology>
    </subcellularLocation>
</comment>
<dbReference type="InterPro" id="IPR019494">
    <property type="entry name" value="FIST_C"/>
</dbReference>
<protein>
    <submittedName>
        <fullName evidence="8">Small ligand-binding sensory domain FIST</fullName>
    </submittedName>
</protein>
<proteinExistence type="predicted"/>
<sequence length="385" mass="39490">MAEPAIEAAAGGFKGAHAEAADWAGVAKALMDGLDPVPAGANLGFLYVTDALAADYSSLLTFLRERSGVEHWVGTVGMGIAASGIESFGMPAAVALVGALPPGSFRVFGPNNGGLAAATALRSGWPSGTGPVFGVVHADPRSPRIVELIAETAEASGAFLVGGLSSSGGELPQLADRVVSQVGGAIGLSGVLFDPSLQVATGLTQGCAPLGPTRRVTAAEGNLLIEIDERPAVEVLKQDVGELLARDLRRAAGYVHVGFPIAGSDTGDYLVRNLVAIDPERGVLGVAERPEVGQPVHFVRRDPAAACADLERMARETLTRAGGSARAALYHSCLARGPNLFGPGSVELSIVRDVLGEIPVAGFFANGEISHDRLYTYTGVLTLIL</sequence>
<name>A0A1Y6CTG2_9PROT</name>
<keyword evidence="2" id="KW-1003">Cell membrane</keyword>
<gene>
    <name evidence="8" type="ORF">SAMN05428998_13812</name>
</gene>
<keyword evidence="4" id="KW-1133">Transmembrane helix</keyword>
<dbReference type="RefSeq" id="WP_085126122.1">
    <property type="nucleotide sequence ID" value="NZ_FWZX01000038.1"/>
</dbReference>
<keyword evidence="5" id="KW-0472">Membrane</keyword>
<evidence type="ECO:0000256" key="3">
    <source>
        <dbReference type="ARBA" id="ARBA00022692"/>
    </source>
</evidence>
<accession>A0A1Y6CTG2</accession>
<evidence type="ECO:0000313" key="8">
    <source>
        <dbReference type="EMBL" id="SMF78148.1"/>
    </source>
</evidence>
<dbReference type="STRING" id="560819.SAMN05428998_13812"/>
<reference evidence="8 9" key="1">
    <citation type="submission" date="2017-04" db="EMBL/GenBank/DDBJ databases">
        <authorList>
            <person name="Afonso C.L."/>
            <person name="Miller P.J."/>
            <person name="Scott M.A."/>
            <person name="Spackman E."/>
            <person name="Goraichik I."/>
            <person name="Dimitrov K.M."/>
            <person name="Suarez D.L."/>
            <person name="Swayne D.E."/>
        </authorList>
    </citation>
    <scope>NUCLEOTIDE SEQUENCE [LARGE SCALE GENOMIC DNA]</scope>
    <source>
        <strain evidence="8 9">USBA 355</strain>
    </source>
</reference>
<dbReference type="EMBL" id="FWZX01000038">
    <property type="protein sequence ID" value="SMF78148.1"/>
    <property type="molecule type" value="Genomic_DNA"/>
</dbReference>
<dbReference type="Pfam" id="PF08495">
    <property type="entry name" value="FIST"/>
    <property type="match status" value="1"/>
</dbReference>
<dbReference type="InterPro" id="IPR016741">
    <property type="entry name" value="UCP018953"/>
</dbReference>
<feature type="domain" description="FIST" evidence="6">
    <location>
        <begin position="41"/>
        <end position="231"/>
    </location>
</feature>
<keyword evidence="3" id="KW-0812">Transmembrane</keyword>
<evidence type="ECO:0000259" key="7">
    <source>
        <dbReference type="SMART" id="SM01204"/>
    </source>
</evidence>
<evidence type="ECO:0000256" key="2">
    <source>
        <dbReference type="ARBA" id="ARBA00022475"/>
    </source>
</evidence>
<dbReference type="SMART" id="SM01204">
    <property type="entry name" value="FIST_C"/>
    <property type="match status" value="1"/>
</dbReference>
<dbReference type="GO" id="GO:0005886">
    <property type="term" value="C:plasma membrane"/>
    <property type="evidence" value="ECO:0007669"/>
    <property type="project" value="UniProtKB-SubCell"/>
</dbReference>
<evidence type="ECO:0000256" key="4">
    <source>
        <dbReference type="ARBA" id="ARBA00022989"/>
    </source>
</evidence>
<dbReference type="SMART" id="SM00897">
    <property type="entry name" value="FIST"/>
    <property type="match status" value="1"/>
</dbReference>
<evidence type="ECO:0000259" key="6">
    <source>
        <dbReference type="SMART" id="SM00897"/>
    </source>
</evidence>
<dbReference type="InterPro" id="IPR013702">
    <property type="entry name" value="FIST_domain_N"/>
</dbReference>
<evidence type="ECO:0000256" key="5">
    <source>
        <dbReference type="ARBA" id="ARBA00023136"/>
    </source>
</evidence>
<feature type="domain" description="FIST C-domain" evidence="7">
    <location>
        <begin position="232"/>
        <end position="372"/>
    </location>
</feature>
<evidence type="ECO:0000313" key="9">
    <source>
        <dbReference type="Proteomes" id="UP000192917"/>
    </source>
</evidence>
<dbReference type="Proteomes" id="UP000192917">
    <property type="component" value="Unassembled WGS sequence"/>
</dbReference>
<dbReference type="Pfam" id="PF10442">
    <property type="entry name" value="FIST_C"/>
    <property type="match status" value="1"/>
</dbReference>
<dbReference type="PANTHER" id="PTHR14939:SF5">
    <property type="entry name" value="F-BOX ONLY PROTEIN 22"/>
    <property type="match status" value="1"/>
</dbReference>
<dbReference type="PIRSF" id="PIRSF018953">
    <property type="entry name" value="UCP018953"/>
    <property type="match status" value="1"/>
</dbReference>
<keyword evidence="9" id="KW-1185">Reference proteome</keyword>